<accession>A0A4C1TFQ7</accession>
<name>A0A4C1TFQ7_EUMVA</name>
<dbReference type="AlphaFoldDB" id="A0A4C1TFQ7"/>
<evidence type="ECO:0000313" key="2">
    <source>
        <dbReference type="Proteomes" id="UP000299102"/>
    </source>
</evidence>
<protein>
    <submittedName>
        <fullName evidence="1">Uncharacterized protein</fullName>
    </submittedName>
</protein>
<keyword evidence="2" id="KW-1185">Reference proteome</keyword>
<dbReference type="Proteomes" id="UP000299102">
    <property type="component" value="Unassembled WGS sequence"/>
</dbReference>
<evidence type="ECO:0000313" key="1">
    <source>
        <dbReference type="EMBL" id="GBP12935.1"/>
    </source>
</evidence>
<organism evidence="1 2">
    <name type="scientific">Eumeta variegata</name>
    <name type="common">Bagworm moth</name>
    <name type="synonym">Eumeta japonica</name>
    <dbReference type="NCBI Taxonomy" id="151549"/>
    <lineage>
        <taxon>Eukaryota</taxon>
        <taxon>Metazoa</taxon>
        <taxon>Ecdysozoa</taxon>
        <taxon>Arthropoda</taxon>
        <taxon>Hexapoda</taxon>
        <taxon>Insecta</taxon>
        <taxon>Pterygota</taxon>
        <taxon>Neoptera</taxon>
        <taxon>Endopterygota</taxon>
        <taxon>Lepidoptera</taxon>
        <taxon>Glossata</taxon>
        <taxon>Ditrysia</taxon>
        <taxon>Tineoidea</taxon>
        <taxon>Psychidae</taxon>
        <taxon>Oiketicinae</taxon>
        <taxon>Eumeta</taxon>
    </lineage>
</organism>
<comment type="caution">
    <text evidence="1">The sequence shown here is derived from an EMBL/GenBank/DDBJ whole genome shotgun (WGS) entry which is preliminary data.</text>
</comment>
<reference evidence="1 2" key="1">
    <citation type="journal article" date="2019" name="Commun. Biol.">
        <title>The bagworm genome reveals a unique fibroin gene that provides high tensile strength.</title>
        <authorList>
            <person name="Kono N."/>
            <person name="Nakamura H."/>
            <person name="Ohtoshi R."/>
            <person name="Tomita M."/>
            <person name="Numata K."/>
            <person name="Arakawa K."/>
        </authorList>
    </citation>
    <scope>NUCLEOTIDE SEQUENCE [LARGE SCALE GENOMIC DNA]</scope>
</reference>
<sequence>MAQVRGRICSVRLWNFVKKLSVDSRRGQGVTCRIKTNVDIVERMNVDDVIVTNEVLKRTHSRGVPVTDPLAECSYSQLGDLDLASGLDVPLRRLTETGGLAHFYLPMLEPARNMHQGYRWKQGVGYLWAMHGYTDVRCRVGRFQERHKVVTECPVDGADFASNLPIAI</sequence>
<gene>
    <name evidence="1" type="ORF">EVAR_79282_1</name>
</gene>
<dbReference type="EMBL" id="BGZK01000054">
    <property type="protein sequence ID" value="GBP12935.1"/>
    <property type="molecule type" value="Genomic_DNA"/>
</dbReference>
<proteinExistence type="predicted"/>